<keyword evidence="4" id="KW-1185">Reference proteome</keyword>
<accession>A0A0B4XMI9</accession>
<dbReference type="AlphaFoldDB" id="A0A0B4XMI9"/>
<feature type="compositionally biased region" description="Basic and acidic residues" evidence="1">
    <location>
        <begin position="109"/>
        <end position="122"/>
    </location>
</feature>
<organism evidence="3 4">
    <name type="scientific">Isoalcanivorax pacificus W11-5</name>
    <dbReference type="NCBI Taxonomy" id="391936"/>
    <lineage>
        <taxon>Bacteria</taxon>
        <taxon>Pseudomonadati</taxon>
        <taxon>Pseudomonadota</taxon>
        <taxon>Gammaproteobacteria</taxon>
        <taxon>Oceanospirillales</taxon>
        <taxon>Alcanivoracaceae</taxon>
        <taxon>Isoalcanivorax</taxon>
    </lineage>
</organism>
<evidence type="ECO:0000259" key="2">
    <source>
        <dbReference type="Pfam" id="PF10675"/>
    </source>
</evidence>
<dbReference type="EMBL" id="CP004387">
    <property type="protein sequence ID" value="AJD48341.1"/>
    <property type="molecule type" value="Genomic_DNA"/>
</dbReference>
<evidence type="ECO:0000256" key="1">
    <source>
        <dbReference type="SAM" id="MobiDB-lite"/>
    </source>
</evidence>
<dbReference type="KEGG" id="apac:S7S_09645"/>
<evidence type="ECO:0000313" key="3">
    <source>
        <dbReference type="EMBL" id="AJD48341.1"/>
    </source>
</evidence>
<dbReference type="STRING" id="391936.S7S_09645"/>
<protein>
    <recommendedName>
        <fullName evidence="2">DUF2489 domain-containing protein</fullName>
    </recommendedName>
</protein>
<feature type="domain" description="DUF2489" evidence="2">
    <location>
        <begin position="11"/>
        <end position="137"/>
    </location>
</feature>
<dbReference type="Pfam" id="PF10675">
    <property type="entry name" value="DUF2489"/>
    <property type="match status" value="1"/>
</dbReference>
<dbReference type="HOGENOM" id="CLU_136762_2_1_6"/>
<name>A0A0B4XMI9_9GAMM</name>
<sequence length="145" mass="16430">MIWWIVALLVVLGLALYAAWLWRRVWHRQQRRLAQTQARQGMLVDQLEVLARAVVQQQVNVTEGALRLSALLDLLVVSPAQPVDLAAIHRLAEAASSLAIGARRQALPRPERRAQDRQREALEAEQGEAVTNAARRLLEALPRWR</sequence>
<gene>
    <name evidence="3" type="ORF">S7S_09645</name>
</gene>
<dbReference type="InterPro" id="IPR019617">
    <property type="entry name" value="DUF2489"/>
</dbReference>
<dbReference type="Proteomes" id="UP000006764">
    <property type="component" value="Chromosome"/>
</dbReference>
<reference evidence="3 4" key="1">
    <citation type="journal article" date="2012" name="J. Bacteriol.">
        <title>Genome sequence of an alkane-degrading bacterium, Alcanivorax pacificus type strain W11-5, isolated from deep sea sediment.</title>
        <authorList>
            <person name="Lai Q."/>
            <person name="Shao Z."/>
        </authorList>
    </citation>
    <scope>NUCLEOTIDE SEQUENCE [LARGE SCALE GENOMIC DNA]</scope>
    <source>
        <strain evidence="3 4">W11-5</strain>
    </source>
</reference>
<feature type="region of interest" description="Disordered" evidence="1">
    <location>
        <begin position="104"/>
        <end position="127"/>
    </location>
</feature>
<proteinExistence type="predicted"/>
<evidence type="ECO:0000313" key="4">
    <source>
        <dbReference type="Proteomes" id="UP000006764"/>
    </source>
</evidence>
<dbReference type="RefSeq" id="WP_008735507.1">
    <property type="nucleotide sequence ID" value="NZ_CP004387.1"/>
</dbReference>